<dbReference type="RefSeq" id="WP_323983264.1">
    <property type="nucleotide sequence ID" value="NZ_JAYKBW010000007.1"/>
</dbReference>
<accession>A0ABU5Z8G8</accession>
<comment type="caution">
    <text evidence="1">The sequence shown here is derived from an EMBL/GenBank/DDBJ whole genome shotgun (WGS) entry which is preliminary data.</text>
</comment>
<dbReference type="EMBL" id="JAYKBW010000007">
    <property type="protein sequence ID" value="MEB3074983.1"/>
    <property type="molecule type" value="Genomic_DNA"/>
</dbReference>
<name>A0ABU5Z8G8_9FLAO</name>
<protein>
    <submittedName>
        <fullName evidence="1">Uncharacterized protein</fullName>
    </submittedName>
</protein>
<reference evidence="1 2" key="1">
    <citation type="submission" date="2023-12" db="EMBL/GenBank/DDBJ databases">
        <title>Genomic sequences of Capnocytophaga and Parvimonas strains.</title>
        <authorList>
            <person name="Watt R.M."/>
            <person name="Wang M."/>
            <person name="Yang T."/>
            <person name="Tong W.M."/>
        </authorList>
    </citation>
    <scope>NUCLEOTIDE SEQUENCE [LARGE SCALE GENOMIC DNA]</scope>
    <source>
        <strain evidence="1 2">CCUG 13096</strain>
    </source>
</reference>
<proteinExistence type="predicted"/>
<gene>
    <name evidence="1" type="ORF">VJJ08_06705</name>
</gene>
<evidence type="ECO:0000313" key="1">
    <source>
        <dbReference type="EMBL" id="MEB3074983.1"/>
    </source>
</evidence>
<sequence length="76" mass="8939">MRKDIKWIAITDIYEEFGIDSYDIEFEEFYFVDENTLILSDFKGIGTPSRTGVIFISKQAEDIYFEQRGNIKENGK</sequence>
<organism evidence="1 2">
    <name type="scientific">Capnocytophaga gingivalis</name>
    <dbReference type="NCBI Taxonomy" id="1017"/>
    <lineage>
        <taxon>Bacteria</taxon>
        <taxon>Pseudomonadati</taxon>
        <taxon>Bacteroidota</taxon>
        <taxon>Flavobacteriia</taxon>
        <taxon>Flavobacteriales</taxon>
        <taxon>Flavobacteriaceae</taxon>
        <taxon>Capnocytophaga</taxon>
    </lineage>
</organism>
<keyword evidence="2" id="KW-1185">Reference proteome</keyword>
<evidence type="ECO:0000313" key="2">
    <source>
        <dbReference type="Proteomes" id="UP001311730"/>
    </source>
</evidence>
<dbReference type="Proteomes" id="UP001311730">
    <property type="component" value="Unassembled WGS sequence"/>
</dbReference>